<evidence type="ECO:0000256" key="9">
    <source>
        <dbReference type="ARBA" id="ARBA00043734"/>
    </source>
</evidence>
<comment type="catalytic activity">
    <reaction evidence="15">
        <text>O-phospho-L-tyrosyl-[protein] + H2O = L-tyrosyl-[protein] + phosphate</text>
        <dbReference type="Rhea" id="RHEA:10684"/>
        <dbReference type="Rhea" id="RHEA-COMP:10136"/>
        <dbReference type="Rhea" id="RHEA-COMP:20101"/>
        <dbReference type="ChEBI" id="CHEBI:15377"/>
        <dbReference type="ChEBI" id="CHEBI:43474"/>
        <dbReference type="ChEBI" id="CHEBI:46858"/>
        <dbReference type="ChEBI" id="CHEBI:61978"/>
        <dbReference type="EC" id="3.1.3.48"/>
    </reaction>
    <physiologicalReaction direction="left-to-right" evidence="15">
        <dbReference type="Rhea" id="RHEA:10685"/>
    </physiologicalReaction>
</comment>
<dbReference type="AlphaFoldDB" id="A0A813S289"/>
<dbReference type="PANTHER" id="PTHR12305">
    <property type="entry name" value="PHOSPHATASE WITH HOMOLOGY TO TENSIN"/>
    <property type="match status" value="1"/>
</dbReference>
<dbReference type="InterPro" id="IPR000387">
    <property type="entry name" value="Tyr_Pase_dom"/>
</dbReference>
<evidence type="ECO:0000256" key="7">
    <source>
        <dbReference type="ARBA" id="ARBA00034268"/>
    </source>
</evidence>
<dbReference type="InterPro" id="IPR057023">
    <property type="entry name" value="PTP-SAK"/>
</dbReference>
<reference evidence="20" key="1">
    <citation type="submission" date="2021-02" db="EMBL/GenBank/DDBJ databases">
        <authorList>
            <person name="Nowell W R."/>
        </authorList>
    </citation>
    <scope>NUCLEOTIDE SEQUENCE</scope>
</reference>
<comment type="catalytic activity">
    <reaction evidence="13">
        <text>O-phospho-L-seryl-[protein] + H2O = L-seryl-[protein] + phosphate</text>
        <dbReference type="Rhea" id="RHEA:20629"/>
        <dbReference type="Rhea" id="RHEA-COMP:9863"/>
        <dbReference type="Rhea" id="RHEA-COMP:11604"/>
        <dbReference type="ChEBI" id="CHEBI:15377"/>
        <dbReference type="ChEBI" id="CHEBI:29999"/>
        <dbReference type="ChEBI" id="CHEBI:43474"/>
        <dbReference type="ChEBI" id="CHEBI:83421"/>
        <dbReference type="EC" id="3.1.3.16"/>
    </reaction>
    <physiologicalReaction direction="left-to-right" evidence="13">
        <dbReference type="Rhea" id="RHEA:20630"/>
    </physiologicalReaction>
</comment>
<comment type="catalytic activity">
    <reaction evidence="11">
        <text>1D-myo-inositol 1,3,4,5,6-pentakisphosphate + H2O = 1D-myo-inositol 1,4,5,6-tetrakisphosphate + phosphate</text>
        <dbReference type="Rhea" id="RHEA:77143"/>
        <dbReference type="ChEBI" id="CHEBI:15377"/>
        <dbReference type="ChEBI" id="CHEBI:43474"/>
        <dbReference type="ChEBI" id="CHEBI:57627"/>
        <dbReference type="ChEBI" id="CHEBI:57733"/>
    </reaction>
    <physiologicalReaction direction="left-to-right" evidence="11">
        <dbReference type="Rhea" id="RHEA:77144"/>
    </physiologicalReaction>
</comment>
<dbReference type="GO" id="GO:0005829">
    <property type="term" value="C:cytosol"/>
    <property type="evidence" value="ECO:0007669"/>
    <property type="project" value="TreeGrafter"/>
</dbReference>
<dbReference type="Gene3D" id="2.60.40.1110">
    <property type="match status" value="1"/>
</dbReference>
<proteinExistence type="predicted"/>
<dbReference type="GO" id="GO:0050793">
    <property type="term" value="P:regulation of developmental process"/>
    <property type="evidence" value="ECO:0007669"/>
    <property type="project" value="UniProtKB-ARBA"/>
</dbReference>
<evidence type="ECO:0000256" key="2">
    <source>
        <dbReference type="ARBA" id="ARBA00013015"/>
    </source>
</evidence>
<evidence type="ECO:0000256" key="10">
    <source>
        <dbReference type="ARBA" id="ARBA00043760"/>
    </source>
</evidence>
<dbReference type="EMBL" id="CAJOBC010000334">
    <property type="protein sequence ID" value="CAF3572899.1"/>
    <property type="molecule type" value="Genomic_DNA"/>
</dbReference>
<keyword evidence="22" id="KW-1185">Reference proteome</keyword>
<comment type="catalytic activity">
    <reaction evidence="7">
        <text>1,2-dioctanoyl-sn-glycero-3-phospho-(1D-myo-inositol-3,4,5-trisphosphate) + H2O = 1,2-dioctanoyl-sn-glycero-3-phospho-(1D-myo-inositol-4,5-bisphosphate) + phosphate</text>
        <dbReference type="Rhea" id="RHEA:43552"/>
        <dbReference type="ChEBI" id="CHEBI:15377"/>
        <dbReference type="ChEBI" id="CHEBI:43474"/>
        <dbReference type="ChEBI" id="CHEBI:83416"/>
        <dbReference type="ChEBI" id="CHEBI:83419"/>
    </reaction>
    <physiologicalReaction direction="left-to-right" evidence="7">
        <dbReference type="Rhea" id="RHEA:43553"/>
    </physiologicalReaction>
</comment>
<evidence type="ECO:0000256" key="13">
    <source>
        <dbReference type="ARBA" id="ARBA00047986"/>
    </source>
</evidence>
<evidence type="ECO:0000259" key="17">
    <source>
        <dbReference type="PROSITE" id="PS50056"/>
    </source>
</evidence>
<dbReference type="EC" id="3.1.3.16" evidence="3"/>
<dbReference type="Gene3D" id="3.90.190.10">
    <property type="entry name" value="Protein tyrosine phosphatase superfamily"/>
    <property type="match status" value="1"/>
</dbReference>
<evidence type="ECO:0000259" key="19">
    <source>
        <dbReference type="PROSITE" id="PS51182"/>
    </source>
</evidence>
<dbReference type="PROSITE" id="PS50056">
    <property type="entry name" value="TYR_PHOSPHATASE_2"/>
    <property type="match status" value="1"/>
</dbReference>
<dbReference type="SUPFAM" id="SSF52799">
    <property type="entry name" value="(Phosphotyrosine protein) phosphatases II"/>
    <property type="match status" value="1"/>
</dbReference>
<comment type="catalytic activity">
    <reaction evidence="9">
        <text>1D-myo-inositol 1,3,4,5-tetrakisphosphate + H2O = 1D-myo-inositol 1,4,5-trisphosphate + phosphate</text>
        <dbReference type="Rhea" id="RHEA:77155"/>
        <dbReference type="ChEBI" id="CHEBI:15377"/>
        <dbReference type="ChEBI" id="CHEBI:43474"/>
        <dbReference type="ChEBI" id="CHEBI:57895"/>
        <dbReference type="ChEBI" id="CHEBI:203600"/>
    </reaction>
    <physiologicalReaction direction="left-to-right" evidence="9">
        <dbReference type="Rhea" id="RHEA:77156"/>
    </physiologicalReaction>
</comment>
<dbReference type="GO" id="GO:0016314">
    <property type="term" value="F:phosphatidylinositol-3,4,5-trisphosphate 3-phosphatase activity"/>
    <property type="evidence" value="ECO:0007669"/>
    <property type="project" value="UniProtKB-EC"/>
</dbReference>
<evidence type="ECO:0000256" key="8">
    <source>
        <dbReference type="ARBA" id="ARBA00034338"/>
    </source>
</evidence>
<evidence type="ECO:0000313" key="21">
    <source>
        <dbReference type="EMBL" id="CAF3572899.1"/>
    </source>
</evidence>
<evidence type="ECO:0000256" key="4">
    <source>
        <dbReference type="ARBA" id="ARBA00022490"/>
    </source>
</evidence>
<protein>
    <recommendedName>
        <fullName evidence="8">Phosphatidylinositol 3,4,5-trisphosphate 3-phosphatase and dual-specificity protein phosphatase PTEN</fullName>
        <ecNumber evidence="3">3.1.3.16</ecNumber>
        <ecNumber evidence="2">3.1.3.67</ecNumber>
    </recommendedName>
    <alternativeName>
        <fullName evidence="12">Inositol polyphosphate 3-phosphatase</fullName>
    </alternativeName>
</protein>
<evidence type="ECO:0000256" key="16">
    <source>
        <dbReference type="SAM" id="MobiDB-lite"/>
    </source>
</evidence>
<dbReference type="Proteomes" id="UP000663829">
    <property type="component" value="Unassembled WGS sequence"/>
</dbReference>
<dbReference type="InterPro" id="IPR029023">
    <property type="entry name" value="Tensin_phosphatase"/>
</dbReference>
<feature type="compositionally biased region" description="Basic and acidic residues" evidence="16">
    <location>
        <begin position="504"/>
        <end position="521"/>
    </location>
</feature>
<keyword evidence="5" id="KW-0378">Hydrolase</keyword>
<evidence type="ECO:0000256" key="12">
    <source>
        <dbReference type="ARBA" id="ARBA00044309"/>
    </source>
</evidence>
<evidence type="ECO:0000256" key="5">
    <source>
        <dbReference type="ARBA" id="ARBA00022801"/>
    </source>
</evidence>
<feature type="domain" description="Phosphatase tensin-type" evidence="18">
    <location>
        <begin position="76"/>
        <end position="252"/>
    </location>
</feature>
<comment type="subcellular location">
    <subcellularLocation>
        <location evidence="1">Cytoplasm</location>
    </subcellularLocation>
</comment>
<keyword evidence="4" id="KW-0963">Cytoplasm</keyword>
<evidence type="ECO:0000256" key="14">
    <source>
        <dbReference type="ARBA" id="ARBA00048832"/>
    </source>
</evidence>
<comment type="catalytic activity">
    <reaction evidence="14">
        <text>O-phospho-L-threonyl-[protein] + H2O = L-threonyl-[protein] + phosphate</text>
        <dbReference type="Rhea" id="RHEA:47004"/>
        <dbReference type="Rhea" id="RHEA-COMP:11060"/>
        <dbReference type="Rhea" id="RHEA-COMP:11605"/>
        <dbReference type="ChEBI" id="CHEBI:15377"/>
        <dbReference type="ChEBI" id="CHEBI:30013"/>
        <dbReference type="ChEBI" id="CHEBI:43474"/>
        <dbReference type="ChEBI" id="CHEBI:61977"/>
        <dbReference type="EC" id="3.1.3.16"/>
    </reaction>
    <physiologicalReaction direction="left-to-right" evidence="14">
        <dbReference type="Rhea" id="RHEA:47005"/>
    </physiologicalReaction>
</comment>
<evidence type="ECO:0000256" key="1">
    <source>
        <dbReference type="ARBA" id="ARBA00004496"/>
    </source>
</evidence>
<dbReference type="Pfam" id="PF10409">
    <property type="entry name" value="PTEN_C2"/>
    <property type="match status" value="1"/>
</dbReference>
<dbReference type="PROSITE" id="PS00383">
    <property type="entry name" value="TYR_PHOSPHATASE_1"/>
    <property type="match status" value="1"/>
</dbReference>
<evidence type="ECO:0000313" key="20">
    <source>
        <dbReference type="EMBL" id="CAF0788795.1"/>
    </source>
</evidence>
<evidence type="ECO:0000256" key="15">
    <source>
        <dbReference type="ARBA" id="ARBA00051341"/>
    </source>
</evidence>
<dbReference type="PROSITE" id="PS51181">
    <property type="entry name" value="PPASE_TENSIN"/>
    <property type="match status" value="1"/>
</dbReference>
<dbReference type="Pfam" id="PF22784">
    <property type="entry name" value="PTP-SAK"/>
    <property type="match status" value="1"/>
</dbReference>
<evidence type="ECO:0000313" key="22">
    <source>
        <dbReference type="Proteomes" id="UP000663829"/>
    </source>
</evidence>
<evidence type="ECO:0000256" key="6">
    <source>
        <dbReference type="ARBA" id="ARBA00034256"/>
    </source>
</evidence>
<feature type="compositionally biased region" description="Acidic residues" evidence="16">
    <location>
        <begin position="522"/>
        <end position="531"/>
    </location>
</feature>
<dbReference type="SMART" id="SM01326">
    <property type="entry name" value="PTEN_C2"/>
    <property type="match status" value="1"/>
</dbReference>
<organism evidence="20 22">
    <name type="scientific">Didymodactylos carnosus</name>
    <dbReference type="NCBI Taxonomy" id="1234261"/>
    <lineage>
        <taxon>Eukaryota</taxon>
        <taxon>Metazoa</taxon>
        <taxon>Spiralia</taxon>
        <taxon>Gnathifera</taxon>
        <taxon>Rotifera</taxon>
        <taxon>Eurotatoria</taxon>
        <taxon>Bdelloidea</taxon>
        <taxon>Philodinida</taxon>
        <taxon>Philodinidae</taxon>
        <taxon>Didymodactylos</taxon>
    </lineage>
</organism>
<dbReference type="EC" id="3.1.3.67" evidence="2"/>
<dbReference type="EMBL" id="CAJNOQ010000334">
    <property type="protein sequence ID" value="CAF0788795.1"/>
    <property type="molecule type" value="Genomic_DNA"/>
</dbReference>
<name>A0A813S289_9BILA</name>
<dbReference type="OrthoDB" id="16692at2759"/>
<dbReference type="InterPro" id="IPR029021">
    <property type="entry name" value="Prot-tyrosine_phosphatase-like"/>
</dbReference>
<evidence type="ECO:0000256" key="3">
    <source>
        <dbReference type="ARBA" id="ARBA00013081"/>
    </source>
</evidence>
<dbReference type="GO" id="GO:0042995">
    <property type="term" value="C:cell projection"/>
    <property type="evidence" value="ECO:0007669"/>
    <property type="project" value="UniProtKB-ARBA"/>
</dbReference>
<dbReference type="InterPro" id="IPR035892">
    <property type="entry name" value="C2_domain_sf"/>
</dbReference>
<dbReference type="InterPro" id="IPR014020">
    <property type="entry name" value="Tensin_C2-dom"/>
</dbReference>
<sequence>MSCLIFNGSYGTIKSRANDKYKWRCREKGCKLTRSIRDVTFFSGSKLEIQHVLDLMFYWSQGVDIHDFLRRHCKFAIFEEYLYLEQLTDIRPNLVAMGYPADSYESVYRNNIGDVSRFLSSKHGDKFYIYNLCVEKERQYDSTRFNNQVCSDFTFEDHNPPSLKMILSFCQHAESQLKDQQDRTLVIHCKAGKGRTGVMACCFLLYYYRQEYNDPLDTLKYYAQQRTSNEKGVTIPSQRRYVEYFGHLLNTQASYSSKQICFTGLIITYDYNQVLHTNLSYTVKSADHKIQYQSFDIPIERELASRRDTGSSPYNVWDLSKRYFIPPSNQQCRIPLEDDILIELYAKNKRGKVEKLCHFWFNTFFLVDPQMQKILTTTDKKPQSNLGTLSSCLINDIGHKHVYTLIKKDIDRLHKDKCHRETPATFSVSVLFDLIPTSSSTSQSTTVIHQDLSPSLSDEKPSTNFKLIESNNESLIIGPSKSLDTSDKEKEKQQSPTTMNDVNVADKEGVKTTLIRAKDADSLSESDDDENDSKIRIPEKLSNTRKFNLYKNGISDWDSSDSADELSPPINQDFNDNHNKS</sequence>
<evidence type="ECO:0000256" key="11">
    <source>
        <dbReference type="ARBA" id="ARBA00043762"/>
    </source>
</evidence>
<evidence type="ECO:0000259" key="18">
    <source>
        <dbReference type="PROSITE" id="PS51181"/>
    </source>
</evidence>
<dbReference type="GO" id="GO:0004722">
    <property type="term" value="F:protein serine/threonine phosphatase activity"/>
    <property type="evidence" value="ECO:0007669"/>
    <property type="project" value="UniProtKB-EC"/>
</dbReference>
<feature type="compositionally biased region" description="Basic and acidic residues" evidence="16">
    <location>
        <begin position="484"/>
        <end position="493"/>
    </location>
</feature>
<dbReference type="InterPro" id="IPR016130">
    <property type="entry name" value="Tyr_Pase_AS"/>
</dbReference>
<accession>A0A813S289</accession>
<dbReference type="PANTHER" id="PTHR12305:SF81">
    <property type="entry name" value="PHOSPHATIDYLINOSITOL 3,4,5-TRISPHOSPHATE 3-PHOSPHATASE AND DUAL-SPECIFICITY PROTEIN PHOSPHATASE PTEN"/>
    <property type="match status" value="1"/>
</dbReference>
<gene>
    <name evidence="20" type="ORF">GPM918_LOCUS2886</name>
    <name evidence="21" type="ORF">SRO942_LOCUS2886</name>
</gene>
<dbReference type="SUPFAM" id="SSF49562">
    <property type="entry name" value="C2 domain (Calcium/lipid-binding domain, CaLB)"/>
    <property type="match status" value="1"/>
</dbReference>
<feature type="region of interest" description="Disordered" evidence="16">
    <location>
        <begin position="476"/>
        <end position="581"/>
    </location>
</feature>
<comment type="caution">
    <text evidence="20">The sequence shown here is derived from an EMBL/GenBank/DDBJ whole genome shotgun (WGS) entry which is preliminary data.</text>
</comment>
<comment type="catalytic activity">
    <reaction evidence="10">
        <text>a 1,2-diacyl-sn-glycero-3-phospho-(1D-myo-inositol-3,4,5-trisphosphate) + H2O = a 1,2-diacyl-sn-glycero-3-phospho-(1D-myo-inositol-4,5-bisphosphate) + phosphate</text>
        <dbReference type="Rhea" id="RHEA:25017"/>
        <dbReference type="ChEBI" id="CHEBI:15377"/>
        <dbReference type="ChEBI" id="CHEBI:43474"/>
        <dbReference type="ChEBI" id="CHEBI:57836"/>
        <dbReference type="ChEBI" id="CHEBI:58456"/>
        <dbReference type="EC" id="3.1.3.67"/>
    </reaction>
    <physiologicalReaction direction="left-to-right" evidence="10">
        <dbReference type="Rhea" id="RHEA:25018"/>
    </physiologicalReaction>
</comment>
<feature type="domain" description="Tyrosine specific protein phosphatases" evidence="17">
    <location>
        <begin position="164"/>
        <end position="240"/>
    </location>
</feature>
<dbReference type="PROSITE" id="PS51182">
    <property type="entry name" value="C2_TENSIN"/>
    <property type="match status" value="1"/>
</dbReference>
<comment type="catalytic activity">
    <reaction evidence="6">
        <text>1,2-dihexadecanoyl-sn-glycero-3-phospho-(1D-myo-inositol-3,4,5-trisphosphate) + H2O = 1,2-dihexadecanoyl-sn-glycero-3-phospho-(1D-myo-inositol-4,5-bisphosphate) + phosphate</text>
        <dbReference type="Rhea" id="RHEA:43560"/>
        <dbReference type="ChEBI" id="CHEBI:15377"/>
        <dbReference type="ChEBI" id="CHEBI:43474"/>
        <dbReference type="ChEBI" id="CHEBI:83420"/>
        <dbReference type="ChEBI" id="CHEBI:83423"/>
    </reaction>
    <physiologicalReaction direction="left-to-right" evidence="6">
        <dbReference type="Rhea" id="RHEA:43561"/>
    </physiologicalReaction>
</comment>
<dbReference type="InterPro" id="IPR051281">
    <property type="entry name" value="Dual-spec_lipid-protein_phosph"/>
</dbReference>
<dbReference type="GO" id="GO:0004725">
    <property type="term" value="F:protein tyrosine phosphatase activity"/>
    <property type="evidence" value="ECO:0007669"/>
    <property type="project" value="UniProtKB-EC"/>
</dbReference>
<dbReference type="Proteomes" id="UP000681722">
    <property type="component" value="Unassembled WGS sequence"/>
</dbReference>
<feature type="domain" description="C2 tensin-type" evidence="19">
    <location>
        <begin position="270"/>
        <end position="435"/>
    </location>
</feature>